<accession>A0A7W3Y323</accession>
<evidence type="ECO:0000313" key="4">
    <source>
        <dbReference type="Proteomes" id="UP000538929"/>
    </source>
</evidence>
<dbReference type="GO" id="GO:0047470">
    <property type="term" value="F:(1,4)-alpha-D-glucan 1-alpha-D-glucosylmutase activity"/>
    <property type="evidence" value="ECO:0007669"/>
    <property type="project" value="TreeGrafter"/>
</dbReference>
<dbReference type="SUPFAM" id="SSF51445">
    <property type="entry name" value="(Trans)glycosidases"/>
    <property type="match status" value="1"/>
</dbReference>
<dbReference type="InterPro" id="IPR013797">
    <property type="entry name" value="Maltooligo_trehalose_synth_4"/>
</dbReference>
<proteinExistence type="predicted"/>
<dbReference type="CDD" id="cd11336">
    <property type="entry name" value="AmyAc_MTSase"/>
    <property type="match status" value="1"/>
</dbReference>
<evidence type="ECO:0000256" key="1">
    <source>
        <dbReference type="SAM" id="MobiDB-lite"/>
    </source>
</evidence>
<dbReference type="InterPro" id="IPR017853">
    <property type="entry name" value="GH"/>
</dbReference>
<feature type="non-terminal residue" evidence="3">
    <location>
        <position position="839"/>
    </location>
</feature>
<evidence type="ECO:0000313" key="3">
    <source>
        <dbReference type="EMBL" id="MBB0246163.1"/>
    </source>
</evidence>
<dbReference type="EMBL" id="VKHT01000756">
    <property type="protein sequence ID" value="MBB0246163.1"/>
    <property type="molecule type" value="Genomic_DNA"/>
</dbReference>
<dbReference type="InterPro" id="IPR006047">
    <property type="entry name" value="GH13_cat_dom"/>
</dbReference>
<dbReference type="GO" id="GO:0030980">
    <property type="term" value="P:alpha-glucan catabolic process"/>
    <property type="evidence" value="ECO:0007669"/>
    <property type="project" value="TreeGrafter"/>
</dbReference>
<dbReference type="AlphaFoldDB" id="A0A7W3Y323"/>
<dbReference type="Proteomes" id="UP000538929">
    <property type="component" value="Unassembled WGS sequence"/>
</dbReference>
<reference evidence="4" key="1">
    <citation type="submission" date="2019-10" db="EMBL/GenBank/DDBJ databases">
        <title>Streptomyces sp. nov., a novel actinobacterium isolated from alkaline environment.</title>
        <authorList>
            <person name="Golinska P."/>
        </authorList>
    </citation>
    <scope>NUCLEOTIDE SEQUENCE [LARGE SCALE GENOMIC DNA]</scope>
    <source>
        <strain evidence="4">DSM 42118</strain>
    </source>
</reference>
<dbReference type="Gene3D" id="1.10.10.470">
    <property type="entry name" value="Maltooligosyl trehalose synthase, domain 4"/>
    <property type="match status" value="1"/>
</dbReference>
<dbReference type="GO" id="GO:0005992">
    <property type="term" value="P:trehalose biosynthetic process"/>
    <property type="evidence" value="ECO:0007669"/>
    <property type="project" value="TreeGrafter"/>
</dbReference>
<evidence type="ECO:0000259" key="2">
    <source>
        <dbReference type="SMART" id="SM00642"/>
    </source>
</evidence>
<dbReference type="InterPro" id="IPR012767">
    <property type="entry name" value="Trehalose_TreY"/>
</dbReference>
<dbReference type="NCBIfam" id="TIGR02401">
    <property type="entry name" value="trehalose_TreY"/>
    <property type="match status" value="1"/>
</dbReference>
<feature type="region of interest" description="Disordered" evidence="1">
    <location>
        <begin position="795"/>
        <end position="819"/>
    </location>
</feature>
<comment type="caution">
    <text evidence="3">The sequence shown here is derived from an EMBL/GenBank/DDBJ whole genome shotgun (WGS) entry which is preliminary data.</text>
</comment>
<gene>
    <name evidence="3" type="primary">treY</name>
    <name evidence="3" type="ORF">FNQ90_19135</name>
</gene>
<dbReference type="Pfam" id="PF00128">
    <property type="entry name" value="Alpha-amylase"/>
    <property type="match status" value="1"/>
</dbReference>
<dbReference type="Gene3D" id="3.20.20.80">
    <property type="entry name" value="Glycosidases"/>
    <property type="match status" value="3"/>
</dbReference>
<sequence length="839" mass="90253">MPAGAPTATYRLQLQPDFPFAAAARVVPHLADLGVSHLHLSPVLEAVPGSGHGYDVVDPTRVRAELGGEEGLRELSATAADHGLGLVVDIVPNHMAVPVPLRLNRPLWETLRSGPDSPAARCFDIDWEAGDGRVLLPVLPGPIGGELASFTVERPDPGGTGGAGAGEAVLRHGPLRFPLRPGTEDLPMAELLEAQHYRLAWWRLAAGELNYRRFFTVNELIAVRVEDSEVFAAVHGTVLRLLNEGVIAGLRIDHPDGLADPPGYLRRLARHTGGAWTVVEKILGAREELPDDWPVAGTTGYDALRHVDGVLRDPEGAAVLTGAHRVFTGVPAEAGGEWGATERHAARRMVTRELAAEVARWCRAAERVCRTAPKLALRDHAVDALRAALVEIVVGLPVYRPYVPAQGPPSATDEALLTEAARRAEESLTDVRERAAVPVVRDLALGRLGGGPAGDEARVRFAQLSSALRAKAAEDTAFYRYTPVLAACEVGGDPARPTVAPEEFHAFCERIARRWPLTGTVLSTHDAKRSADVRARLGALTELAEEWVESLEGRSREAERLGRPAPDRHTEWIARQTELGFGGPDPAAGEEGARRHRERLTTALLKGAREAKLRTDWTDGDPAYEAALEEFVARVLCVEPDAAALELERQVAERARVNALSAALLHLTMPGVPDLYQGTEVEYRALVDPDNRDPYRPVTDPAPGSHSAEKLRVTREALRLRRRFPEWFGAGSAYTPLRAEGPAAAHVLAFGRGPAGGAPRAVTVVTRLSGSLPADGSPGTVLPLPAGEWEDLLTGRRPTSVGGRGGPNEPNGKARRSAEPVRFARTEVFAELPVALLVR</sequence>
<feature type="region of interest" description="Disordered" evidence="1">
    <location>
        <begin position="689"/>
        <end position="708"/>
    </location>
</feature>
<dbReference type="PANTHER" id="PTHR10357:SF216">
    <property type="entry name" value="MALTOOLIGOSYL TREHALOSE SYNTHASE-RELATED"/>
    <property type="match status" value="1"/>
</dbReference>
<protein>
    <submittedName>
        <fullName evidence="3">Malto-oligosyltrehalose synthase</fullName>
    </submittedName>
</protein>
<dbReference type="RefSeq" id="WP_182607541.1">
    <property type="nucleotide sequence ID" value="NZ_VKHT01000756.1"/>
</dbReference>
<keyword evidence="4" id="KW-1185">Reference proteome</keyword>
<dbReference type="SMART" id="SM00642">
    <property type="entry name" value="Aamy"/>
    <property type="match status" value="1"/>
</dbReference>
<dbReference type="PANTHER" id="PTHR10357">
    <property type="entry name" value="ALPHA-AMYLASE FAMILY MEMBER"/>
    <property type="match status" value="1"/>
</dbReference>
<feature type="domain" description="Glycosyl hydrolase family 13 catalytic" evidence="2">
    <location>
        <begin position="6"/>
        <end position="719"/>
    </location>
</feature>
<name>A0A7W3Y323_9ACTN</name>
<organism evidence="3 4">
    <name type="scientific">Streptomyces alkaliphilus</name>
    <dbReference type="NCBI Taxonomy" id="1472722"/>
    <lineage>
        <taxon>Bacteria</taxon>
        <taxon>Bacillati</taxon>
        <taxon>Actinomycetota</taxon>
        <taxon>Actinomycetes</taxon>
        <taxon>Kitasatosporales</taxon>
        <taxon>Streptomycetaceae</taxon>
        <taxon>Streptomyces</taxon>
    </lineage>
</organism>